<reference evidence="1 2" key="1">
    <citation type="journal article" date="2013" name="Mar. Genomics">
        <title>Expression of sulfatases in Rhodopirellula baltica and the diversity of sulfatases in the genus Rhodopirellula.</title>
        <authorList>
            <person name="Wegner C.E."/>
            <person name="Richter-Heitmann T."/>
            <person name="Klindworth A."/>
            <person name="Klockow C."/>
            <person name="Richter M."/>
            <person name="Achstetter T."/>
            <person name="Glockner F.O."/>
            <person name="Harder J."/>
        </authorList>
    </citation>
    <scope>NUCLEOTIDE SEQUENCE [LARGE SCALE GENOMIC DNA]</scope>
    <source>
        <strain evidence="1 2">WH47</strain>
    </source>
</reference>
<gene>
    <name evidence="1" type="ORF">RBWH47_02292</name>
</gene>
<dbReference type="AlphaFoldDB" id="F2AZ35"/>
<proteinExistence type="predicted"/>
<name>F2AZ35_RHOBT</name>
<protein>
    <submittedName>
        <fullName evidence="1">Uncharacterized protein</fullName>
    </submittedName>
</protein>
<evidence type="ECO:0000313" key="2">
    <source>
        <dbReference type="Proteomes" id="UP000006222"/>
    </source>
</evidence>
<accession>F2AZ35</accession>
<dbReference type="EMBL" id="AFAR01000254">
    <property type="protein sequence ID" value="EGF25063.1"/>
    <property type="molecule type" value="Genomic_DNA"/>
</dbReference>
<organism evidence="1 2">
    <name type="scientific">Rhodopirellula baltica WH47</name>
    <dbReference type="NCBI Taxonomy" id="991778"/>
    <lineage>
        <taxon>Bacteria</taxon>
        <taxon>Pseudomonadati</taxon>
        <taxon>Planctomycetota</taxon>
        <taxon>Planctomycetia</taxon>
        <taxon>Pirellulales</taxon>
        <taxon>Pirellulaceae</taxon>
        <taxon>Rhodopirellula</taxon>
    </lineage>
</organism>
<comment type="caution">
    <text evidence="1">The sequence shown here is derived from an EMBL/GenBank/DDBJ whole genome shotgun (WGS) entry which is preliminary data.</text>
</comment>
<dbReference type="Proteomes" id="UP000006222">
    <property type="component" value="Unassembled WGS sequence"/>
</dbReference>
<evidence type="ECO:0000313" key="1">
    <source>
        <dbReference type="EMBL" id="EGF25063.1"/>
    </source>
</evidence>
<sequence length="71" mass="7856">MLGFGDCGRAESFSSIVPSCRIPKLSRDPSIRTITLSAFRLEAMQLKHRQTVEDDWSMLVSVGGPPSYRLG</sequence>